<dbReference type="EMBL" id="CADCTS010000390">
    <property type="protein sequence ID" value="CAA9322615.1"/>
    <property type="molecule type" value="Genomic_DNA"/>
</dbReference>
<dbReference type="EC" id="4.2.99.18" evidence="2"/>
<proteinExistence type="predicted"/>
<keyword evidence="2" id="KW-0378">Hydrolase</keyword>
<name>A0A6J4L4E6_9ACTN</name>
<dbReference type="GO" id="GO:0140078">
    <property type="term" value="F:class I DNA-(apurinic or apyrimidinic site) endonuclease activity"/>
    <property type="evidence" value="ECO:0007669"/>
    <property type="project" value="UniProtKB-EC"/>
</dbReference>
<keyword evidence="2" id="KW-0456">Lyase</keyword>
<keyword evidence="2" id="KW-0540">Nuclease</keyword>
<feature type="compositionally biased region" description="Basic and acidic residues" evidence="1">
    <location>
        <begin position="52"/>
        <end position="63"/>
    </location>
</feature>
<dbReference type="AlphaFoldDB" id="A0A6J4L4E6"/>
<protein>
    <submittedName>
        <fullName evidence="2">Endonuclease III</fullName>
        <ecNumber evidence="2">4.2.99.18</ecNumber>
    </submittedName>
</protein>
<reference evidence="2" key="1">
    <citation type="submission" date="2020-02" db="EMBL/GenBank/DDBJ databases">
        <authorList>
            <person name="Meier V. D."/>
        </authorList>
    </citation>
    <scope>NUCLEOTIDE SEQUENCE</scope>
    <source>
        <strain evidence="2">AVDCRST_MAG48</strain>
    </source>
</reference>
<feature type="compositionally biased region" description="Basic residues" evidence="1">
    <location>
        <begin position="100"/>
        <end position="118"/>
    </location>
</feature>
<organism evidence="2">
    <name type="scientific">uncultured Friedmanniella sp</name>
    <dbReference type="NCBI Taxonomy" id="335381"/>
    <lineage>
        <taxon>Bacteria</taxon>
        <taxon>Bacillati</taxon>
        <taxon>Actinomycetota</taxon>
        <taxon>Actinomycetes</taxon>
        <taxon>Propionibacteriales</taxon>
        <taxon>Nocardioidaceae</taxon>
        <taxon>Friedmanniella</taxon>
        <taxon>environmental samples</taxon>
    </lineage>
</organism>
<feature type="compositionally biased region" description="Basic and acidic residues" evidence="1">
    <location>
        <begin position="15"/>
        <end position="29"/>
    </location>
</feature>
<accession>A0A6J4L4E6</accession>
<feature type="non-terminal residue" evidence="2">
    <location>
        <position position="202"/>
    </location>
</feature>
<evidence type="ECO:0000256" key="1">
    <source>
        <dbReference type="SAM" id="MobiDB-lite"/>
    </source>
</evidence>
<feature type="compositionally biased region" description="Low complexity" evidence="1">
    <location>
        <begin position="168"/>
        <end position="182"/>
    </location>
</feature>
<feature type="compositionally biased region" description="Basic residues" evidence="1">
    <location>
        <begin position="34"/>
        <end position="45"/>
    </location>
</feature>
<feature type="region of interest" description="Disordered" evidence="1">
    <location>
        <begin position="1"/>
        <end position="202"/>
    </location>
</feature>
<gene>
    <name evidence="2" type="ORF">AVDCRST_MAG48-2725</name>
</gene>
<keyword evidence="2" id="KW-0255">Endonuclease</keyword>
<feature type="compositionally biased region" description="Basic residues" evidence="1">
    <location>
        <begin position="76"/>
        <end position="91"/>
    </location>
</feature>
<feature type="compositionally biased region" description="Basic and acidic residues" evidence="1">
    <location>
        <begin position="127"/>
        <end position="142"/>
    </location>
</feature>
<evidence type="ECO:0000313" key="2">
    <source>
        <dbReference type="EMBL" id="CAA9322615.1"/>
    </source>
</evidence>
<feature type="non-terminal residue" evidence="2">
    <location>
        <position position="1"/>
    </location>
</feature>
<sequence length="202" mass="22870">GLPHPAGAARRHDPRRAEHRQAGQHRDSGAVRPLPRRRRLRRCGPRRAGSAHHADRLLPRQDRQPGQARRGADRALRRRGAGPARRPRHPARGGPQDRQRRPRQRLRRARHHRRHPRRPAVPPLRLDGADRPREGRARDRRAVPAQGLGAALPARHLARPPLLPRPQPGLRRLPRRPLVPLLRRGRDGPGQGGQAHPGTARM</sequence>